<reference evidence="8 9" key="1">
    <citation type="submission" date="2019-03" db="EMBL/GenBank/DDBJ databases">
        <title>Ramlibacter henchirensis DSM 14656, whole genome shotgun sequence.</title>
        <authorList>
            <person name="Zhang X."/>
            <person name="Feng G."/>
            <person name="Zhu H."/>
        </authorList>
    </citation>
    <scope>NUCLEOTIDE SEQUENCE [LARGE SCALE GENOMIC DNA]</scope>
    <source>
        <strain evidence="8 9">DSM 14656</strain>
    </source>
</reference>
<gene>
    <name evidence="8" type="ORF">EZ313_01955</name>
</gene>
<name>A0A4Z0C4S9_9BURK</name>
<dbReference type="GO" id="GO:0042597">
    <property type="term" value="C:periplasmic space"/>
    <property type="evidence" value="ECO:0007669"/>
    <property type="project" value="UniProtKB-SubCell"/>
</dbReference>
<keyword evidence="9" id="KW-1185">Reference proteome</keyword>
<evidence type="ECO:0000256" key="3">
    <source>
        <dbReference type="ARBA" id="ARBA00022764"/>
    </source>
</evidence>
<evidence type="ECO:0000313" key="9">
    <source>
        <dbReference type="Proteomes" id="UP000298180"/>
    </source>
</evidence>
<dbReference type="Gene3D" id="2.60.40.420">
    <property type="entry name" value="Cupredoxins - blue copper proteins"/>
    <property type="match status" value="1"/>
</dbReference>
<keyword evidence="2" id="KW-0479">Metal-binding</keyword>
<feature type="transmembrane region" description="Helical" evidence="6">
    <location>
        <begin position="156"/>
        <end position="176"/>
    </location>
</feature>
<keyword evidence="6" id="KW-0472">Membrane</keyword>
<dbReference type="Proteomes" id="UP000298180">
    <property type="component" value="Unassembled WGS sequence"/>
</dbReference>
<dbReference type="OrthoDB" id="9816061at2"/>
<evidence type="ECO:0000313" key="8">
    <source>
        <dbReference type="EMBL" id="TFZ05460.1"/>
    </source>
</evidence>
<feature type="transmembrane region" description="Helical" evidence="6">
    <location>
        <begin position="127"/>
        <end position="144"/>
    </location>
</feature>
<feature type="transmembrane region" description="Helical" evidence="6">
    <location>
        <begin position="66"/>
        <end position="83"/>
    </location>
</feature>
<evidence type="ECO:0000256" key="2">
    <source>
        <dbReference type="ARBA" id="ARBA00022723"/>
    </source>
</evidence>
<evidence type="ECO:0000256" key="5">
    <source>
        <dbReference type="SAM" id="MobiDB-lite"/>
    </source>
</evidence>
<feature type="domain" description="Blue (type 1) copper" evidence="7">
    <location>
        <begin position="211"/>
        <end position="312"/>
    </location>
</feature>
<accession>A0A4Z0C4S9</accession>
<dbReference type="GO" id="GO:0005507">
    <property type="term" value="F:copper ion binding"/>
    <property type="evidence" value="ECO:0007669"/>
    <property type="project" value="InterPro"/>
</dbReference>
<keyword evidence="4" id="KW-0186">Copper</keyword>
<feature type="transmembrane region" description="Helical" evidence="6">
    <location>
        <begin position="39"/>
        <end position="60"/>
    </location>
</feature>
<dbReference type="AlphaFoldDB" id="A0A4Z0C4S9"/>
<dbReference type="CDD" id="cd04211">
    <property type="entry name" value="Cupredoxin_like_2"/>
    <property type="match status" value="1"/>
</dbReference>
<keyword evidence="6" id="KW-0812">Transmembrane</keyword>
<comment type="subcellular location">
    <subcellularLocation>
        <location evidence="1">Periplasm</location>
    </subcellularLocation>
</comment>
<evidence type="ECO:0000259" key="7">
    <source>
        <dbReference type="Pfam" id="PF00127"/>
    </source>
</evidence>
<dbReference type="PANTHER" id="PTHR38439">
    <property type="entry name" value="AURACYANIN-B"/>
    <property type="match status" value="1"/>
</dbReference>
<dbReference type="PANTHER" id="PTHR38439:SF3">
    <property type="entry name" value="COPPER-RESISTANT CUPROPROTEIN COPI"/>
    <property type="match status" value="1"/>
</dbReference>
<comment type="caution">
    <text evidence="8">The sequence shown here is derived from an EMBL/GenBank/DDBJ whole genome shotgun (WGS) entry which is preliminary data.</text>
</comment>
<dbReference type="InterPro" id="IPR050845">
    <property type="entry name" value="Cu-binding_ET"/>
</dbReference>
<dbReference type="GO" id="GO:0009055">
    <property type="term" value="F:electron transfer activity"/>
    <property type="evidence" value="ECO:0007669"/>
    <property type="project" value="InterPro"/>
</dbReference>
<evidence type="ECO:0000256" key="1">
    <source>
        <dbReference type="ARBA" id="ARBA00004418"/>
    </source>
</evidence>
<evidence type="ECO:0000256" key="6">
    <source>
        <dbReference type="SAM" id="Phobius"/>
    </source>
</evidence>
<dbReference type="EMBL" id="SMLM01000001">
    <property type="protein sequence ID" value="TFZ05460.1"/>
    <property type="molecule type" value="Genomic_DNA"/>
</dbReference>
<sequence>MRWFTRTMVTEACASSTTIRPAMHSNPSAMHYNFRRQHVVMLLKYSGISFISGAVNHGFFSGERSLWTAATGVLLFVLGLWAEHRNADVGGGRESVWTTVLWGTLLSVGLGFFTGGLQHFPDSPERSAWVVPLGFAVSVLAMLIQQRTRITRPVASYVAVAGLLVCIGSAGAWQWLVQDPAGSLAHHHGEEPAANTPVAQVVNRTIEVNMVDAMRFLPGAIKVQAGETVRIVARNDGQLPHELVIGTESELREHANQMRQGSGHAHHAGAAVTVAPGKVGELVVTYRRPEQLQIACLVPGHFEAGMRGEFEVVAQLADPQPAAAPPTAKARKSANHDHSTHKH</sequence>
<dbReference type="InterPro" id="IPR000923">
    <property type="entry name" value="BlueCu_1"/>
</dbReference>
<feature type="transmembrane region" description="Helical" evidence="6">
    <location>
        <begin position="95"/>
        <end position="115"/>
    </location>
</feature>
<dbReference type="Pfam" id="PF00127">
    <property type="entry name" value="Copper-bind"/>
    <property type="match status" value="1"/>
</dbReference>
<dbReference type="InterPro" id="IPR008972">
    <property type="entry name" value="Cupredoxin"/>
</dbReference>
<proteinExistence type="predicted"/>
<keyword evidence="6" id="KW-1133">Transmembrane helix</keyword>
<feature type="compositionally biased region" description="Basic and acidic residues" evidence="5">
    <location>
        <begin position="334"/>
        <end position="343"/>
    </location>
</feature>
<feature type="region of interest" description="Disordered" evidence="5">
    <location>
        <begin position="320"/>
        <end position="343"/>
    </location>
</feature>
<organism evidence="8 9">
    <name type="scientific">Ramlibacter henchirensis</name>
    <dbReference type="NCBI Taxonomy" id="204072"/>
    <lineage>
        <taxon>Bacteria</taxon>
        <taxon>Pseudomonadati</taxon>
        <taxon>Pseudomonadota</taxon>
        <taxon>Betaproteobacteria</taxon>
        <taxon>Burkholderiales</taxon>
        <taxon>Comamonadaceae</taxon>
        <taxon>Ramlibacter</taxon>
    </lineage>
</organism>
<dbReference type="SUPFAM" id="SSF49503">
    <property type="entry name" value="Cupredoxins"/>
    <property type="match status" value="1"/>
</dbReference>
<evidence type="ECO:0000256" key="4">
    <source>
        <dbReference type="ARBA" id="ARBA00023008"/>
    </source>
</evidence>
<keyword evidence="3" id="KW-0574">Periplasm</keyword>
<protein>
    <recommendedName>
        <fullName evidence="7">Blue (type 1) copper domain-containing protein</fullName>
    </recommendedName>
</protein>